<dbReference type="STRING" id="1460663.A0A177CTY3"/>
<gene>
    <name evidence="1" type="ORF">CC84DRAFT_1173290</name>
</gene>
<evidence type="ECO:0000313" key="1">
    <source>
        <dbReference type="EMBL" id="OAG10984.1"/>
    </source>
</evidence>
<organism evidence="1 2">
    <name type="scientific">Paraphaeosphaeria sporulosa</name>
    <dbReference type="NCBI Taxonomy" id="1460663"/>
    <lineage>
        <taxon>Eukaryota</taxon>
        <taxon>Fungi</taxon>
        <taxon>Dikarya</taxon>
        <taxon>Ascomycota</taxon>
        <taxon>Pezizomycotina</taxon>
        <taxon>Dothideomycetes</taxon>
        <taxon>Pleosporomycetidae</taxon>
        <taxon>Pleosporales</taxon>
        <taxon>Massarineae</taxon>
        <taxon>Didymosphaeriaceae</taxon>
        <taxon>Paraphaeosphaeria</taxon>
    </lineage>
</organism>
<dbReference type="OrthoDB" id="5840532at2759"/>
<dbReference type="InterPro" id="IPR002347">
    <property type="entry name" value="SDR_fam"/>
</dbReference>
<keyword evidence="2" id="KW-1185">Reference proteome</keyword>
<dbReference type="EMBL" id="KV441549">
    <property type="protein sequence ID" value="OAG10984.1"/>
    <property type="molecule type" value="Genomic_DNA"/>
</dbReference>
<dbReference type="InterPro" id="IPR036291">
    <property type="entry name" value="NAD(P)-bd_dom_sf"/>
</dbReference>
<accession>A0A177CTY3</accession>
<name>A0A177CTY3_9PLEO</name>
<dbReference type="AlphaFoldDB" id="A0A177CTY3"/>
<sequence>MTDYHYQAAGGIGKEAVFAFAEAGAEDNICADLKGNEPPASPKKSLVDFAVQEFARIDYLVNAAGARTETSISKARLTRASHIDVEAVVPSHLTSDADLTRVFDVNARGAFLLYKAVAQH</sequence>
<dbReference type="Pfam" id="PF00106">
    <property type="entry name" value="adh_short"/>
    <property type="match status" value="1"/>
</dbReference>
<dbReference type="SUPFAM" id="SSF51735">
    <property type="entry name" value="NAD(P)-binding Rossmann-fold domains"/>
    <property type="match status" value="1"/>
</dbReference>
<proteinExistence type="predicted"/>
<dbReference type="Gene3D" id="3.40.50.720">
    <property type="entry name" value="NAD(P)-binding Rossmann-like Domain"/>
    <property type="match status" value="1"/>
</dbReference>
<dbReference type="InParanoid" id="A0A177CTY3"/>
<reference evidence="1 2" key="1">
    <citation type="submission" date="2016-05" db="EMBL/GenBank/DDBJ databases">
        <title>Comparative analysis of secretome profiles of manganese(II)-oxidizing ascomycete fungi.</title>
        <authorList>
            <consortium name="DOE Joint Genome Institute"/>
            <person name="Zeiner C.A."/>
            <person name="Purvine S.O."/>
            <person name="Zink E.M."/>
            <person name="Wu S."/>
            <person name="Pasa-Tolic L."/>
            <person name="Chaput D.L."/>
            <person name="Haridas S."/>
            <person name="Grigoriev I.V."/>
            <person name="Santelli C.M."/>
            <person name="Hansel C.M."/>
        </authorList>
    </citation>
    <scope>NUCLEOTIDE SEQUENCE [LARGE SCALE GENOMIC DNA]</scope>
    <source>
        <strain evidence="1 2">AP3s5-JAC2a</strain>
    </source>
</reference>
<evidence type="ECO:0000313" key="2">
    <source>
        <dbReference type="Proteomes" id="UP000077069"/>
    </source>
</evidence>
<protein>
    <recommendedName>
        <fullName evidence="3">NAD(P)-binding protein</fullName>
    </recommendedName>
</protein>
<dbReference type="GeneID" id="28763507"/>
<dbReference type="RefSeq" id="XP_018041349.1">
    <property type="nucleotide sequence ID" value="XM_018180021.1"/>
</dbReference>
<evidence type="ECO:0008006" key="3">
    <source>
        <dbReference type="Google" id="ProtNLM"/>
    </source>
</evidence>
<dbReference type="Proteomes" id="UP000077069">
    <property type="component" value="Unassembled WGS sequence"/>
</dbReference>